<protein>
    <submittedName>
        <fullName evidence="1">Uncharacterized protein</fullName>
    </submittedName>
</protein>
<dbReference type="HOGENOM" id="CLU_1880036_0_0_1"/>
<reference evidence="1" key="3">
    <citation type="submission" date="2025-08" db="UniProtKB">
        <authorList>
            <consortium name="Ensembl"/>
        </authorList>
    </citation>
    <scope>IDENTIFICATION</scope>
</reference>
<dbReference type="EMBL" id="EAAA01002933">
    <property type="status" value="NOT_ANNOTATED_CDS"/>
    <property type="molecule type" value="Genomic_DNA"/>
</dbReference>
<proteinExistence type="predicted"/>
<dbReference type="Ensembl" id="ENSCINT00000030218.1">
    <property type="protein sequence ID" value="ENSCINP00000033388.1"/>
    <property type="gene ID" value="ENSCING00000021349.1"/>
</dbReference>
<reference evidence="1" key="2">
    <citation type="journal article" date="2008" name="Genome Biol.">
        <title>Improved genome assembly and evidence-based global gene model set for the chordate Ciona intestinalis: new insight into intron and operon populations.</title>
        <authorList>
            <person name="Satou Y."/>
            <person name="Mineta K."/>
            <person name="Ogasawara M."/>
            <person name="Sasakura Y."/>
            <person name="Shoguchi E."/>
            <person name="Ueno K."/>
            <person name="Yamada L."/>
            <person name="Matsumoto J."/>
            <person name="Wasserscheid J."/>
            <person name="Dewar K."/>
            <person name="Wiley G.B."/>
            <person name="Macmil S.L."/>
            <person name="Roe B.A."/>
            <person name="Zeller R.W."/>
            <person name="Hastings K.E."/>
            <person name="Lemaire P."/>
            <person name="Lindquist E."/>
            <person name="Endo T."/>
            <person name="Hotta K."/>
            <person name="Inaba K."/>
        </authorList>
    </citation>
    <scope>NUCLEOTIDE SEQUENCE [LARGE SCALE GENOMIC DNA]</scope>
    <source>
        <strain evidence="1">wild type</strain>
    </source>
</reference>
<keyword evidence="2" id="KW-1185">Reference proteome</keyword>
<name>H2XUQ4_CIOIN</name>
<evidence type="ECO:0000313" key="1">
    <source>
        <dbReference type="Ensembl" id="ENSCINP00000033388.1"/>
    </source>
</evidence>
<reference evidence="2" key="1">
    <citation type="journal article" date="2002" name="Science">
        <title>The draft genome of Ciona intestinalis: insights into chordate and vertebrate origins.</title>
        <authorList>
            <person name="Dehal P."/>
            <person name="Satou Y."/>
            <person name="Campbell R.K."/>
            <person name="Chapman J."/>
            <person name="Degnan B."/>
            <person name="De Tomaso A."/>
            <person name="Davidson B."/>
            <person name="Di Gregorio A."/>
            <person name="Gelpke M."/>
            <person name="Goodstein D.M."/>
            <person name="Harafuji N."/>
            <person name="Hastings K.E."/>
            <person name="Ho I."/>
            <person name="Hotta K."/>
            <person name="Huang W."/>
            <person name="Kawashima T."/>
            <person name="Lemaire P."/>
            <person name="Martinez D."/>
            <person name="Meinertzhagen I.A."/>
            <person name="Necula S."/>
            <person name="Nonaka M."/>
            <person name="Putnam N."/>
            <person name="Rash S."/>
            <person name="Saiga H."/>
            <person name="Satake M."/>
            <person name="Terry A."/>
            <person name="Yamada L."/>
            <person name="Wang H.G."/>
            <person name="Awazu S."/>
            <person name="Azumi K."/>
            <person name="Boore J."/>
            <person name="Branno M."/>
            <person name="Chin-Bow S."/>
            <person name="DeSantis R."/>
            <person name="Doyle S."/>
            <person name="Francino P."/>
            <person name="Keys D.N."/>
            <person name="Haga S."/>
            <person name="Hayashi H."/>
            <person name="Hino K."/>
            <person name="Imai K.S."/>
            <person name="Inaba K."/>
            <person name="Kano S."/>
            <person name="Kobayashi K."/>
            <person name="Kobayashi M."/>
            <person name="Lee B.I."/>
            <person name="Makabe K.W."/>
            <person name="Manohar C."/>
            <person name="Matassi G."/>
            <person name="Medina M."/>
            <person name="Mochizuki Y."/>
            <person name="Mount S."/>
            <person name="Morishita T."/>
            <person name="Miura S."/>
            <person name="Nakayama A."/>
            <person name="Nishizaka S."/>
            <person name="Nomoto H."/>
            <person name="Ohta F."/>
            <person name="Oishi K."/>
            <person name="Rigoutsos I."/>
            <person name="Sano M."/>
            <person name="Sasaki A."/>
            <person name="Sasakura Y."/>
            <person name="Shoguchi E."/>
            <person name="Shin-i T."/>
            <person name="Spagnuolo A."/>
            <person name="Stainier D."/>
            <person name="Suzuki M.M."/>
            <person name="Tassy O."/>
            <person name="Takatori N."/>
            <person name="Tokuoka M."/>
            <person name="Yagi K."/>
            <person name="Yoshizaki F."/>
            <person name="Wada S."/>
            <person name="Zhang C."/>
            <person name="Hyatt P.D."/>
            <person name="Larimer F."/>
            <person name="Detter C."/>
            <person name="Doggett N."/>
            <person name="Glavina T."/>
            <person name="Hawkins T."/>
            <person name="Richardson P."/>
            <person name="Lucas S."/>
            <person name="Kohara Y."/>
            <person name="Levine M."/>
            <person name="Satoh N."/>
            <person name="Rokhsar D.S."/>
        </authorList>
    </citation>
    <scope>NUCLEOTIDE SEQUENCE [LARGE SCALE GENOMIC DNA]</scope>
</reference>
<reference evidence="1" key="4">
    <citation type="submission" date="2025-09" db="UniProtKB">
        <authorList>
            <consortium name="Ensembl"/>
        </authorList>
    </citation>
    <scope>IDENTIFICATION</scope>
</reference>
<evidence type="ECO:0000313" key="2">
    <source>
        <dbReference type="Proteomes" id="UP000008144"/>
    </source>
</evidence>
<dbReference type="InParanoid" id="H2XUQ4"/>
<organism evidence="1 2">
    <name type="scientific">Ciona intestinalis</name>
    <name type="common">Transparent sea squirt</name>
    <name type="synonym">Ascidia intestinalis</name>
    <dbReference type="NCBI Taxonomy" id="7719"/>
    <lineage>
        <taxon>Eukaryota</taxon>
        <taxon>Metazoa</taxon>
        <taxon>Chordata</taxon>
        <taxon>Tunicata</taxon>
        <taxon>Ascidiacea</taxon>
        <taxon>Phlebobranchia</taxon>
        <taxon>Cionidae</taxon>
        <taxon>Ciona</taxon>
    </lineage>
</organism>
<accession>H2XUQ4</accession>
<sequence length="136" mass="15485">METLTVLFCLTNVYVKNRPQFAKIFATIDTTTLMLLGNRVSSVLLERLSARIDALAVKRYAMVKPTVQTQMMKTSVHLLCNVLKAMEVFVRHLFNVIHQVLLENEPTFVTVSHSVFTSKTNVQVNYAPIRCRNIVT</sequence>
<dbReference type="AlphaFoldDB" id="H2XUQ4"/>
<dbReference type="Proteomes" id="UP000008144">
    <property type="component" value="Chromosome 9"/>
</dbReference>